<dbReference type="RefSeq" id="WP_041099312.1">
    <property type="nucleotide sequence ID" value="NZ_JARTHD010000056.1"/>
</dbReference>
<evidence type="ECO:0000313" key="2">
    <source>
        <dbReference type="Proteomes" id="UP000031982"/>
    </source>
</evidence>
<keyword evidence="2" id="KW-1185">Reference proteome</keyword>
<reference evidence="1 2" key="1">
    <citation type="submission" date="2015-01" db="EMBL/GenBank/DDBJ databases">
        <title>Genome Assembly of Bacillus badius MTCC 1458.</title>
        <authorList>
            <person name="Verma A."/>
            <person name="Khatri I."/>
            <person name="Mual P."/>
            <person name="Subramanian S."/>
            <person name="Krishnamurthi S."/>
        </authorList>
    </citation>
    <scope>NUCLEOTIDE SEQUENCE [LARGE SCALE GENOMIC DNA]</scope>
    <source>
        <strain evidence="1 2">MTCC 1458</strain>
    </source>
</reference>
<dbReference type="InterPro" id="IPR025459">
    <property type="entry name" value="DUF4279"/>
</dbReference>
<protein>
    <recommendedName>
        <fullName evidence="3">DUF4279 domain-containing protein</fullName>
    </recommendedName>
</protein>
<accession>A0ABR5AZK6</accession>
<dbReference type="EMBL" id="JXLP01000001">
    <property type="protein sequence ID" value="KIL80164.1"/>
    <property type="molecule type" value="Genomic_DNA"/>
</dbReference>
<evidence type="ECO:0000313" key="1">
    <source>
        <dbReference type="EMBL" id="KIL80164.1"/>
    </source>
</evidence>
<dbReference type="Pfam" id="PF14106">
    <property type="entry name" value="DUF4279"/>
    <property type="match status" value="1"/>
</dbReference>
<sequence length="132" mass="15219">MATNVNAEFVIIGDTFDPDIVTQRLGIEPQGYWIKGEKTPNAHMERKDTSWWIQTDYEHSFDIMCQLSELISVLQNKKNTLKELRTTYDLEYVFLVVVNVEENEKPAIALDSSFINFASDIGAEFAVDLYIY</sequence>
<organism evidence="1 2">
    <name type="scientific">Bacillus badius</name>
    <dbReference type="NCBI Taxonomy" id="1455"/>
    <lineage>
        <taxon>Bacteria</taxon>
        <taxon>Bacillati</taxon>
        <taxon>Bacillota</taxon>
        <taxon>Bacilli</taxon>
        <taxon>Bacillales</taxon>
        <taxon>Bacillaceae</taxon>
        <taxon>Pseudobacillus</taxon>
    </lineage>
</organism>
<gene>
    <name evidence="1" type="ORF">SD77_0012</name>
</gene>
<evidence type="ECO:0008006" key="3">
    <source>
        <dbReference type="Google" id="ProtNLM"/>
    </source>
</evidence>
<dbReference type="Proteomes" id="UP000031982">
    <property type="component" value="Unassembled WGS sequence"/>
</dbReference>
<comment type="caution">
    <text evidence="1">The sequence shown here is derived from an EMBL/GenBank/DDBJ whole genome shotgun (WGS) entry which is preliminary data.</text>
</comment>
<name>A0ABR5AZK6_BACBA</name>
<proteinExistence type="predicted"/>